<proteinExistence type="predicted"/>
<reference evidence="2" key="1">
    <citation type="submission" date="2025-08" db="UniProtKB">
        <authorList>
            <consortium name="RefSeq"/>
        </authorList>
    </citation>
    <scope>IDENTIFICATION</scope>
    <source>
        <tissue evidence="2">Muscle</tissue>
    </source>
</reference>
<dbReference type="OrthoDB" id="9931198at2759"/>
<name>A0A9R0AZR9_CYPCA</name>
<organism evidence="2">
    <name type="scientific">Cyprinus carpio</name>
    <name type="common">Common carp</name>
    <dbReference type="NCBI Taxonomy" id="7962"/>
    <lineage>
        <taxon>Eukaryota</taxon>
        <taxon>Metazoa</taxon>
        <taxon>Chordata</taxon>
        <taxon>Craniata</taxon>
        <taxon>Vertebrata</taxon>
        <taxon>Euteleostomi</taxon>
        <taxon>Actinopterygii</taxon>
        <taxon>Neopterygii</taxon>
        <taxon>Teleostei</taxon>
        <taxon>Ostariophysi</taxon>
        <taxon>Cypriniformes</taxon>
        <taxon>Cyprinidae</taxon>
        <taxon>Cyprininae</taxon>
        <taxon>Cyprinus</taxon>
    </lineage>
</organism>
<dbReference type="PANTHER" id="PTHR14628">
    <property type="entry name" value="BEN DOMAIN-CONTAINING PROTEIN 5"/>
    <property type="match status" value="1"/>
</dbReference>
<dbReference type="GO" id="GO:0003677">
    <property type="term" value="F:DNA binding"/>
    <property type="evidence" value="ECO:0007669"/>
    <property type="project" value="InterPro"/>
</dbReference>
<sequence>MVALREGGSQNYKSVEDPEPPSPKEILQKSGCLNKVEPSVSPKGDEVQHCPRQIHLGEGVRVRREAWSRIQNNMRDSLFVKELAVAIWGTKALWERSLTGKECATTKTTKQRLTPQKLQTLKVCFKEWLVKKNVEETELQAKWGKAGQYITEKIH</sequence>
<evidence type="ECO:0000313" key="2">
    <source>
        <dbReference type="RefSeq" id="XP_042616793.1"/>
    </source>
</evidence>
<dbReference type="GeneID" id="122145673"/>
<protein>
    <submittedName>
        <fullName evidence="2">BEN domain-containing protein 5-like</fullName>
    </submittedName>
</protein>
<dbReference type="KEGG" id="ccar:122145673"/>
<feature type="region of interest" description="Disordered" evidence="1">
    <location>
        <begin position="1"/>
        <end position="47"/>
    </location>
</feature>
<accession>A0A9R0AZR9</accession>
<gene>
    <name evidence="2" type="primary">LOC122145673</name>
</gene>
<dbReference type="Proteomes" id="UP001155660">
    <property type="component" value="Chromosome A7"/>
</dbReference>
<dbReference type="RefSeq" id="XP_042616793.1">
    <property type="nucleotide sequence ID" value="XM_042760859.1"/>
</dbReference>
<dbReference type="InterPro" id="IPR040391">
    <property type="entry name" value="BEND5"/>
</dbReference>
<dbReference type="GO" id="GO:0045892">
    <property type="term" value="P:negative regulation of DNA-templated transcription"/>
    <property type="evidence" value="ECO:0007669"/>
    <property type="project" value="InterPro"/>
</dbReference>
<dbReference type="PANTHER" id="PTHR14628:SF1">
    <property type="entry name" value="BEN DOMAIN-CONTAINING PROTEIN 5"/>
    <property type="match status" value="1"/>
</dbReference>
<dbReference type="AlphaFoldDB" id="A0A9R0AZR9"/>
<evidence type="ECO:0000256" key="1">
    <source>
        <dbReference type="SAM" id="MobiDB-lite"/>
    </source>
</evidence>